<dbReference type="InterPro" id="IPR016024">
    <property type="entry name" value="ARM-type_fold"/>
</dbReference>
<dbReference type="GeneID" id="94847944"/>
<sequence length="959" mass="108054">MNSDFASQLAEALRGATSGNNDVMQNCLKIIEQMKTQPIEYCNSILTIIKNDTGLRTIALIEFTNLINSNIDKFPADFISFISNEFHQLYSGIDDSNQLRILVPSFVKILKIVGNNDQINLNQILQPNPNKLSFQIKLIELILEETTVFIDFILENIPNLLSITTIGLQQADWEIKLNCIRIITLLAGLDPESTATQVDIIISLISQSPELPEQFFLGLWVEFSALVEIVELSQPQIQSTFAAAIQSLSSPNLSIDSKIQALSVISLFPLFDLSTILQILDHSFNMLLEKAQNGELLDSVPDLFLKALDSFDKKTIYDFIKNKISSAMNSSPEAVGASLFIMKSLTKKLETFIKSDWPLFQQLIQAASKVDNHILLEANLMFISSLDFSFERQILESDLFVDIIVPLMVYPKTEVRHHARDAMYNMINSVNVPISGIVEKIWAINSQITTDKAEYLTLLAKAVEQEGENFETEKSLSMSPMLIQFLNSNDEEMIIGALSITTTLLLTNEAVHEVLMKPTIDVINNLLSSELLELQLNGLKRMSSLLPVFNFPEETFQKVMMFIQSNNNLIVEQAVDCVVEFIKKIKAYNLIGMVIPKFQEWIKNEDDEYFTVAVTAFQKLASLLNSNKETLELLPQTVNLICEISSNTKDEEIASDSFDAIASIISQITNPQVAEITTNYANAFINGKFKICNQKIPLECNFKSETLDSFINLVCELLRYDSDFNRMIFQFASSLIMTQDEGNIDLALIIFGDGIKHGGFNTQETTFIISYLKNLLSPQTNIDLIHSISYVYLWTIEKNIISEEAIHVIYPIFIGWWQNLFRIKGTMRPTLSNMAVLFWTIALKFNQFVPEIINQSFELFPPEDTEDIIKMSSMLIQMMNGQLAQLFSVPIAVSIAKILAMPNMILQRKGINKELVDQLGGVLKVVIKNDPNALESIKGIVSSSIMAQRNFANYLGVSM</sequence>
<protein>
    <recommendedName>
        <fullName evidence="3">Importin N-terminal domain-containing protein</fullName>
    </recommendedName>
</protein>
<dbReference type="InterPro" id="IPR011989">
    <property type="entry name" value="ARM-like"/>
</dbReference>
<organism evidence="1 2">
    <name type="scientific">Tritrichomonas foetus</name>
    <dbReference type="NCBI Taxonomy" id="1144522"/>
    <lineage>
        <taxon>Eukaryota</taxon>
        <taxon>Metamonada</taxon>
        <taxon>Parabasalia</taxon>
        <taxon>Tritrichomonadida</taxon>
        <taxon>Tritrichomonadidae</taxon>
        <taxon>Tritrichomonas</taxon>
    </lineage>
</organism>
<keyword evidence="2" id="KW-1185">Reference proteome</keyword>
<dbReference type="AlphaFoldDB" id="A0A1J4J7M1"/>
<dbReference type="Proteomes" id="UP000179807">
    <property type="component" value="Unassembled WGS sequence"/>
</dbReference>
<dbReference type="VEuPathDB" id="TrichDB:TRFO_40497"/>
<dbReference type="Gene3D" id="1.25.10.10">
    <property type="entry name" value="Leucine-rich Repeat Variant"/>
    <property type="match status" value="1"/>
</dbReference>
<proteinExistence type="predicted"/>
<evidence type="ECO:0000313" key="1">
    <source>
        <dbReference type="EMBL" id="OHS93212.1"/>
    </source>
</evidence>
<accession>A0A1J4J7M1</accession>
<reference evidence="1" key="1">
    <citation type="submission" date="2016-10" db="EMBL/GenBank/DDBJ databases">
        <authorList>
            <person name="Benchimol M."/>
            <person name="Almeida L.G."/>
            <person name="Vasconcelos A.T."/>
            <person name="Perreira-Neves A."/>
            <person name="Rosa I.A."/>
            <person name="Tasca T."/>
            <person name="Bogo M.R."/>
            <person name="de Souza W."/>
        </authorList>
    </citation>
    <scope>NUCLEOTIDE SEQUENCE [LARGE SCALE GENOMIC DNA]</scope>
    <source>
        <strain evidence="1">K</strain>
    </source>
</reference>
<dbReference type="EMBL" id="MLAK01001424">
    <property type="protein sequence ID" value="OHS93212.1"/>
    <property type="molecule type" value="Genomic_DNA"/>
</dbReference>
<gene>
    <name evidence="1" type="ORF">TRFO_40497</name>
</gene>
<evidence type="ECO:0008006" key="3">
    <source>
        <dbReference type="Google" id="ProtNLM"/>
    </source>
</evidence>
<comment type="caution">
    <text evidence="1">The sequence shown here is derived from an EMBL/GenBank/DDBJ whole genome shotgun (WGS) entry which is preliminary data.</text>
</comment>
<name>A0A1J4J7M1_9EUKA</name>
<dbReference type="RefSeq" id="XP_068346349.1">
    <property type="nucleotide sequence ID" value="XM_068513240.1"/>
</dbReference>
<dbReference type="SUPFAM" id="SSF48371">
    <property type="entry name" value="ARM repeat"/>
    <property type="match status" value="1"/>
</dbReference>
<evidence type="ECO:0000313" key="2">
    <source>
        <dbReference type="Proteomes" id="UP000179807"/>
    </source>
</evidence>